<evidence type="ECO:0000313" key="3">
    <source>
        <dbReference type="Proteomes" id="UP000216052"/>
    </source>
</evidence>
<protein>
    <submittedName>
        <fullName evidence="2">Uncharacterized protein</fullName>
    </submittedName>
</protein>
<feature type="transmembrane region" description="Helical" evidence="1">
    <location>
        <begin position="6"/>
        <end position="25"/>
    </location>
</feature>
<keyword evidence="1" id="KW-0812">Transmembrane</keyword>
<evidence type="ECO:0000313" key="2">
    <source>
        <dbReference type="EMBL" id="XFO72338.1"/>
    </source>
</evidence>
<feature type="transmembrane region" description="Helical" evidence="1">
    <location>
        <begin position="98"/>
        <end position="116"/>
    </location>
</feature>
<reference evidence="2" key="1">
    <citation type="submission" date="2024-05" db="EMBL/GenBank/DDBJ databases">
        <title>Isolation and characterization of Sporomusa carbonis sp. nov., a carboxydotrophic hydrogenogen in the genus of Sporomusa isolated from a charcoal burning pile.</title>
        <authorList>
            <person name="Boeer T."/>
            <person name="Rosenbaum F."/>
            <person name="Eysell L."/>
            <person name="Mueller V."/>
            <person name="Daniel R."/>
            <person name="Poehlein A."/>
        </authorList>
    </citation>
    <scope>NUCLEOTIDE SEQUENCE [LARGE SCALE GENOMIC DNA]</scope>
    <source>
        <strain evidence="2">DSM 3132</strain>
    </source>
</reference>
<feature type="transmembrane region" description="Helical" evidence="1">
    <location>
        <begin position="128"/>
        <end position="151"/>
    </location>
</feature>
<name>A0ABZ3J1T0_SPOA4</name>
<organism evidence="2 3">
    <name type="scientific">Sporomusa acidovorans (strain ATCC 49682 / DSM 3132 / Mol)</name>
    <dbReference type="NCBI Taxonomy" id="1123286"/>
    <lineage>
        <taxon>Bacteria</taxon>
        <taxon>Bacillati</taxon>
        <taxon>Bacillota</taxon>
        <taxon>Negativicutes</taxon>
        <taxon>Selenomonadales</taxon>
        <taxon>Sporomusaceae</taxon>
        <taxon>Sporomusa</taxon>
    </lineage>
</organism>
<accession>A0ABZ3J1T0</accession>
<dbReference type="NCBIfam" id="NF041644">
    <property type="entry name" value="CBO0543_fam"/>
    <property type="match status" value="1"/>
</dbReference>
<keyword evidence="1" id="KW-0472">Membrane</keyword>
<gene>
    <name evidence="2" type="ORF">SPACI_023900</name>
</gene>
<proteinExistence type="predicted"/>
<evidence type="ECO:0000256" key="1">
    <source>
        <dbReference type="SAM" id="Phobius"/>
    </source>
</evidence>
<feature type="transmembrane region" description="Helical" evidence="1">
    <location>
        <begin position="70"/>
        <end position="86"/>
    </location>
</feature>
<dbReference type="Proteomes" id="UP000216052">
    <property type="component" value="Chromosome"/>
</dbReference>
<keyword evidence="1" id="KW-1133">Transmembrane helix</keyword>
<dbReference type="EMBL" id="CP155571">
    <property type="protein sequence ID" value="XFO72338.1"/>
    <property type="molecule type" value="Genomic_DNA"/>
</dbReference>
<dbReference type="InterPro" id="IPR048147">
    <property type="entry name" value="CBO0543-like"/>
</dbReference>
<keyword evidence="3" id="KW-1185">Reference proteome</keyword>
<sequence>MTMDLEQLLMLTAAIITLLLLIFAVDWRYFRDWVVVFFFKCTLDFIWGSAVENLKLLEYPVRLLPKYFETSLLFEVWVFPVLCILYNQTTRTQGLGNIIWNALLFSAFITAIEYPLELYTDLIKYKSWSWFTTYYTLTLTFLASRAFIAFYRWGCTYFSSTGRAD</sequence>